<dbReference type="InterPro" id="IPR007046">
    <property type="entry name" value="RNA_pol_sigma_54_core-bd"/>
</dbReference>
<accession>A0A381YUM6</accession>
<dbReference type="GO" id="GO:0003677">
    <property type="term" value="F:DNA binding"/>
    <property type="evidence" value="ECO:0007669"/>
    <property type="project" value="UniProtKB-KW"/>
</dbReference>
<dbReference type="PRINTS" id="PR00045">
    <property type="entry name" value="SIGMA54FCT"/>
</dbReference>
<dbReference type="GO" id="GO:0006352">
    <property type="term" value="P:DNA-templated transcription initiation"/>
    <property type="evidence" value="ECO:0007669"/>
    <property type="project" value="InterPro"/>
</dbReference>
<keyword evidence="6" id="KW-0731">Sigma factor</keyword>
<keyword evidence="4" id="KW-0548">Nucleotidyltransferase</keyword>
<evidence type="ECO:0000256" key="5">
    <source>
        <dbReference type="ARBA" id="ARBA00023015"/>
    </source>
</evidence>
<evidence type="ECO:0000256" key="8">
    <source>
        <dbReference type="ARBA" id="ARBA00023163"/>
    </source>
</evidence>
<evidence type="ECO:0000256" key="6">
    <source>
        <dbReference type="ARBA" id="ARBA00023082"/>
    </source>
</evidence>
<comment type="similarity">
    <text evidence="1">Belongs to the sigma-54 factor family.</text>
</comment>
<dbReference type="Gene3D" id="1.10.10.60">
    <property type="entry name" value="Homeodomain-like"/>
    <property type="match status" value="1"/>
</dbReference>
<dbReference type="PANTHER" id="PTHR32248">
    <property type="entry name" value="RNA POLYMERASE SIGMA-54 FACTOR"/>
    <property type="match status" value="1"/>
</dbReference>
<dbReference type="Pfam" id="PF04963">
    <property type="entry name" value="Sigma54_CBD"/>
    <property type="match status" value="1"/>
</dbReference>
<keyword evidence="3" id="KW-0808">Transferase</keyword>
<dbReference type="AlphaFoldDB" id="A0A381YUM6"/>
<dbReference type="GO" id="GO:0016987">
    <property type="term" value="F:sigma factor activity"/>
    <property type="evidence" value="ECO:0007669"/>
    <property type="project" value="UniProtKB-KW"/>
</dbReference>
<sequence length="313" mass="36171">TDLFLIADGFDLEENDIEPILKVVQQMHPKGLASRDLQECLTVQLEDEPESLPYKIVTECFQDFMHKRYEKIQSRLKCTTNELHEAVELISHLNPRPGEGYTDRFQTVIPDVIVQEDEDDWVITTNDGGLPELRISQIYEGGLNNGEYQGKAKTYIREKMDSANWFIRAVKQRRVTFVNVMRAIIQNQPEWFSGDMDFLRPLKLQDIANAIDMDISTISRSTRGKFADTPYGIFELKYFFTDAIELNDGRVLGTFVIKRALHKIIAMEDKQHPLSDDALVKKLKVDGYKLARRTVTKYRDQLGVPVARLRKEI</sequence>
<feature type="domain" description="RNA polymerase sigma factor 54 DNA-binding" evidence="9">
    <location>
        <begin position="154"/>
        <end position="311"/>
    </location>
</feature>
<dbReference type="PANTHER" id="PTHR32248:SF4">
    <property type="entry name" value="RNA POLYMERASE SIGMA-54 FACTOR"/>
    <property type="match status" value="1"/>
</dbReference>
<dbReference type="InterPro" id="IPR000394">
    <property type="entry name" value="RNA_pol_sigma_54"/>
</dbReference>
<keyword evidence="5" id="KW-0805">Transcription regulation</keyword>
<dbReference type="EMBL" id="UINC01019102">
    <property type="protein sequence ID" value="SVA80725.1"/>
    <property type="molecule type" value="Genomic_DNA"/>
</dbReference>
<evidence type="ECO:0000256" key="3">
    <source>
        <dbReference type="ARBA" id="ARBA00022679"/>
    </source>
</evidence>
<dbReference type="Pfam" id="PF04552">
    <property type="entry name" value="Sigma54_DBD"/>
    <property type="match status" value="1"/>
</dbReference>
<reference evidence="11" key="1">
    <citation type="submission" date="2018-05" db="EMBL/GenBank/DDBJ databases">
        <authorList>
            <person name="Lanie J.A."/>
            <person name="Ng W.-L."/>
            <person name="Kazmierczak K.M."/>
            <person name="Andrzejewski T.M."/>
            <person name="Davidsen T.M."/>
            <person name="Wayne K.J."/>
            <person name="Tettelin H."/>
            <person name="Glass J.I."/>
            <person name="Rusch D."/>
            <person name="Podicherti R."/>
            <person name="Tsui H.-C.T."/>
            <person name="Winkler M.E."/>
        </authorList>
    </citation>
    <scope>NUCLEOTIDE SEQUENCE</scope>
</reference>
<evidence type="ECO:0000256" key="1">
    <source>
        <dbReference type="ARBA" id="ARBA00008798"/>
    </source>
</evidence>
<organism evidence="11">
    <name type="scientific">marine metagenome</name>
    <dbReference type="NCBI Taxonomy" id="408172"/>
    <lineage>
        <taxon>unclassified sequences</taxon>
        <taxon>metagenomes</taxon>
        <taxon>ecological metagenomes</taxon>
    </lineage>
</organism>
<dbReference type="PROSITE" id="PS00718">
    <property type="entry name" value="SIGMA54_2"/>
    <property type="match status" value="1"/>
</dbReference>
<evidence type="ECO:0000259" key="9">
    <source>
        <dbReference type="Pfam" id="PF04552"/>
    </source>
</evidence>
<keyword evidence="8" id="KW-0804">Transcription</keyword>
<dbReference type="InterPro" id="IPR007634">
    <property type="entry name" value="RNA_pol_sigma_54_DNA-bd"/>
</dbReference>
<evidence type="ECO:0000256" key="4">
    <source>
        <dbReference type="ARBA" id="ARBA00022695"/>
    </source>
</evidence>
<evidence type="ECO:0000259" key="10">
    <source>
        <dbReference type="Pfam" id="PF04963"/>
    </source>
</evidence>
<keyword evidence="7" id="KW-0238">DNA-binding</keyword>
<feature type="domain" description="RNA polymerase sigma factor 54 core-binding" evidence="10">
    <location>
        <begin position="6"/>
        <end position="139"/>
    </location>
</feature>
<dbReference type="GO" id="GO:0001216">
    <property type="term" value="F:DNA-binding transcription activator activity"/>
    <property type="evidence" value="ECO:0007669"/>
    <property type="project" value="InterPro"/>
</dbReference>
<evidence type="ECO:0008006" key="12">
    <source>
        <dbReference type="Google" id="ProtNLM"/>
    </source>
</evidence>
<dbReference type="PROSITE" id="PS50044">
    <property type="entry name" value="SIGMA54_3"/>
    <property type="match status" value="1"/>
</dbReference>
<proteinExistence type="inferred from homology"/>
<evidence type="ECO:0000256" key="7">
    <source>
        <dbReference type="ARBA" id="ARBA00023125"/>
    </source>
</evidence>
<feature type="non-terminal residue" evidence="11">
    <location>
        <position position="1"/>
    </location>
</feature>
<evidence type="ECO:0000256" key="2">
    <source>
        <dbReference type="ARBA" id="ARBA00022478"/>
    </source>
</evidence>
<dbReference type="NCBIfam" id="TIGR02395">
    <property type="entry name" value="rpoN_sigma"/>
    <property type="match status" value="1"/>
</dbReference>
<dbReference type="GO" id="GO:0016779">
    <property type="term" value="F:nucleotidyltransferase activity"/>
    <property type="evidence" value="ECO:0007669"/>
    <property type="project" value="UniProtKB-KW"/>
</dbReference>
<protein>
    <recommendedName>
        <fullName evidence="12">RNA polymerase sigma factor 54 DNA-binding domain-containing protein</fullName>
    </recommendedName>
</protein>
<keyword evidence="2" id="KW-0240">DNA-directed RNA polymerase</keyword>
<gene>
    <name evidence="11" type="ORF">METZ01_LOCUS133579</name>
</gene>
<dbReference type="GO" id="GO:0000428">
    <property type="term" value="C:DNA-directed RNA polymerase complex"/>
    <property type="evidence" value="ECO:0007669"/>
    <property type="project" value="UniProtKB-KW"/>
</dbReference>
<name>A0A381YUM6_9ZZZZ</name>
<evidence type="ECO:0000313" key="11">
    <source>
        <dbReference type="EMBL" id="SVA80725.1"/>
    </source>
</evidence>